<evidence type="ECO:0000256" key="3">
    <source>
        <dbReference type="ARBA" id="ARBA00022490"/>
    </source>
</evidence>
<dbReference type="FunFam" id="1.10.132.20:FF:000001">
    <property type="entry name" value="Ribosome-recycling factor"/>
    <property type="match status" value="1"/>
</dbReference>
<dbReference type="Pfam" id="PF01765">
    <property type="entry name" value="RRF"/>
    <property type="match status" value="1"/>
</dbReference>
<dbReference type="InterPro" id="IPR023584">
    <property type="entry name" value="Ribosome_recyc_fac_dom"/>
</dbReference>
<dbReference type="EMBL" id="JACNIG010000229">
    <property type="protein sequence ID" value="MBC8432524.1"/>
    <property type="molecule type" value="Genomic_DNA"/>
</dbReference>
<protein>
    <recommendedName>
        <fullName evidence="6">Ribosome-recycling factor</fullName>
        <shortName evidence="6">RRF</shortName>
    </recommendedName>
    <alternativeName>
        <fullName evidence="6">Ribosome-releasing factor</fullName>
    </alternativeName>
</protein>
<dbReference type="PANTHER" id="PTHR20982:SF3">
    <property type="entry name" value="MITOCHONDRIAL RIBOSOME RECYCLING FACTOR PSEUDO 1"/>
    <property type="match status" value="1"/>
</dbReference>
<dbReference type="InterPro" id="IPR002661">
    <property type="entry name" value="Ribosome_recyc_fac"/>
</dbReference>
<organism evidence="8 9">
    <name type="scientific">Candidatus Desulfatibia vada</name>
    <dbReference type="NCBI Taxonomy" id="2841696"/>
    <lineage>
        <taxon>Bacteria</taxon>
        <taxon>Pseudomonadati</taxon>
        <taxon>Thermodesulfobacteriota</taxon>
        <taxon>Desulfobacteria</taxon>
        <taxon>Desulfobacterales</taxon>
        <taxon>Desulfobacterales incertae sedis</taxon>
        <taxon>Candidatus Desulfatibia</taxon>
    </lineage>
</organism>
<comment type="function">
    <text evidence="5 6">Responsible for the release of ribosomes from messenger RNA at the termination of protein biosynthesis. May increase the efficiency of translation by recycling ribosomes from one round of translation to another.</text>
</comment>
<dbReference type="HAMAP" id="MF_00040">
    <property type="entry name" value="RRF"/>
    <property type="match status" value="1"/>
</dbReference>
<dbReference type="CDD" id="cd00520">
    <property type="entry name" value="RRF"/>
    <property type="match status" value="1"/>
</dbReference>
<dbReference type="InterPro" id="IPR036191">
    <property type="entry name" value="RRF_sf"/>
</dbReference>
<dbReference type="SUPFAM" id="SSF55194">
    <property type="entry name" value="Ribosome recycling factor, RRF"/>
    <property type="match status" value="1"/>
</dbReference>
<proteinExistence type="inferred from homology"/>
<dbReference type="Gene3D" id="1.10.132.20">
    <property type="entry name" value="Ribosome-recycling factor"/>
    <property type="match status" value="1"/>
</dbReference>
<evidence type="ECO:0000256" key="5">
    <source>
        <dbReference type="ARBA" id="ARBA00025050"/>
    </source>
</evidence>
<dbReference type="GO" id="GO:0005737">
    <property type="term" value="C:cytoplasm"/>
    <property type="evidence" value="ECO:0007669"/>
    <property type="project" value="UniProtKB-SubCell"/>
</dbReference>
<feature type="domain" description="Ribosome recycling factor" evidence="7">
    <location>
        <begin position="20"/>
        <end position="183"/>
    </location>
</feature>
<comment type="caution">
    <text evidence="8">The sequence shown here is derived from an EMBL/GenBank/DDBJ whole genome shotgun (WGS) entry which is preliminary data.</text>
</comment>
<evidence type="ECO:0000256" key="2">
    <source>
        <dbReference type="ARBA" id="ARBA00005912"/>
    </source>
</evidence>
<dbReference type="PANTHER" id="PTHR20982">
    <property type="entry name" value="RIBOSOME RECYCLING FACTOR"/>
    <property type="match status" value="1"/>
</dbReference>
<name>A0A8J6NSZ9_9BACT</name>
<accession>A0A8J6NSZ9</accession>
<reference evidence="8 9" key="1">
    <citation type="submission" date="2020-08" db="EMBL/GenBank/DDBJ databases">
        <title>Bridging the membrane lipid divide: bacteria of the FCB group superphylum have the potential to synthesize archaeal ether lipids.</title>
        <authorList>
            <person name="Villanueva L."/>
            <person name="Von Meijenfeldt F.A.B."/>
            <person name="Westbye A.B."/>
            <person name="Yadav S."/>
            <person name="Hopmans E.C."/>
            <person name="Dutilh B.E."/>
            <person name="Sinninghe Damste J.S."/>
        </authorList>
    </citation>
    <scope>NUCLEOTIDE SEQUENCE [LARGE SCALE GENOMIC DNA]</scope>
    <source>
        <strain evidence="8">NIOZ-UU17</strain>
    </source>
</reference>
<dbReference type="NCBIfam" id="TIGR00496">
    <property type="entry name" value="frr"/>
    <property type="match status" value="1"/>
</dbReference>
<keyword evidence="4 6" id="KW-0648">Protein biosynthesis</keyword>
<dbReference type="FunFam" id="3.30.1360.40:FF:000001">
    <property type="entry name" value="Ribosome-recycling factor"/>
    <property type="match status" value="1"/>
</dbReference>
<dbReference type="GO" id="GO:0006415">
    <property type="term" value="P:translational termination"/>
    <property type="evidence" value="ECO:0007669"/>
    <property type="project" value="UniProtKB-UniRule"/>
</dbReference>
<dbReference type="Gene3D" id="3.30.1360.40">
    <property type="match status" value="1"/>
</dbReference>
<evidence type="ECO:0000259" key="7">
    <source>
        <dbReference type="Pfam" id="PF01765"/>
    </source>
</evidence>
<evidence type="ECO:0000313" key="8">
    <source>
        <dbReference type="EMBL" id="MBC8432524.1"/>
    </source>
</evidence>
<dbReference type="GO" id="GO:0043023">
    <property type="term" value="F:ribosomal large subunit binding"/>
    <property type="evidence" value="ECO:0007669"/>
    <property type="project" value="TreeGrafter"/>
</dbReference>
<comment type="similarity">
    <text evidence="2 6">Belongs to the RRF family.</text>
</comment>
<gene>
    <name evidence="6 8" type="primary">frr</name>
    <name evidence="8" type="ORF">H8D96_11460</name>
</gene>
<evidence type="ECO:0000313" key="9">
    <source>
        <dbReference type="Proteomes" id="UP000605201"/>
    </source>
</evidence>
<evidence type="ECO:0000256" key="4">
    <source>
        <dbReference type="ARBA" id="ARBA00022917"/>
    </source>
</evidence>
<dbReference type="Proteomes" id="UP000605201">
    <property type="component" value="Unassembled WGS sequence"/>
</dbReference>
<keyword evidence="3 6" id="KW-0963">Cytoplasm</keyword>
<evidence type="ECO:0000256" key="6">
    <source>
        <dbReference type="HAMAP-Rule" id="MF_00040"/>
    </source>
</evidence>
<evidence type="ECO:0000256" key="1">
    <source>
        <dbReference type="ARBA" id="ARBA00004496"/>
    </source>
</evidence>
<comment type="subcellular location">
    <subcellularLocation>
        <location evidence="1 6">Cytoplasm</location>
    </subcellularLocation>
</comment>
<sequence>MIDSIFQDTRESMEKSIVALKNELNRVRTGRASLSILDDIRVDYYGTLTPLDQMASLSVPEGRLITIQPWDVSIIKEIEKAILKSDLGLTPSNDGKLIRISIPVLTEERRKQLVKVVQKKGEEHKIAVRNIRRDSNDLLKGLKKDSDISEDDAFRAQDQVQKITDEHIKRMDEICKEKEQEILEF</sequence>
<dbReference type="AlphaFoldDB" id="A0A8J6NSZ9"/>